<feature type="domain" description="Ig-like" evidence="3">
    <location>
        <begin position="11"/>
        <end position="99"/>
    </location>
</feature>
<dbReference type="Pfam" id="PF07686">
    <property type="entry name" value="V-set"/>
    <property type="match status" value="1"/>
</dbReference>
<dbReference type="PANTHER" id="PTHR23268">
    <property type="entry name" value="T-CELL RECEPTOR BETA CHAIN"/>
    <property type="match status" value="1"/>
</dbReference>
<accession>A0A8C8VK51</accession>
<evidence type="ECO:0000259" key="3">
    <source>
        <dbReference type="PROSITE" id="PS50835"/>
    </source>
</evidence>
<keyword evidence="5" id="KW-1185">Reference proteome</keyword>
<protein>
    <recommendedName>
        <fullName evidence="3">Ig-like domain-containing protein</fullName>
    </recommendedName>
</protein>
<dbReference type="GO" id="GO:0007166">
    <property type="term" value="P:cell surface receptor signaling pathway"/>
    <property type="evidence" value="ECO:0007669"/>
    <property type="project" value="TreeGrafter"/>
</dbReference>
<dbReference type="InterPro" id="IPR013106">
    <property type="entry name" value="Ig_V-set"/>
</dbReference>
<reference evidence="4" key="1">
    <citation type="submission" date="2025-08" db="UniProtKB">
        <authorList>
            <consortium name="Ensembl"/>
        </authorList>
    </citation>
    <scope>IDENTIFICATION</scope>
</reference>
<dbReference type="SMART" id="SM00406">
    <property type="entry name" value="IGv"/>
    <property type="match status" value="1"/>
</dbReference>
<dbReference type="Proteomes" id="UP000694393">
    <property type="component" value="Unplaced"/>
</dbReference>
<sequence length="148" mass="16863">KQPREQTCIKPSAGKCSHALPQRRGSQLTCRQTDNQHDNMYWYWQQQGKGLQLIYYSLGKDNTEQGDIKDGFTASRPDIKIFYLNITSVKMEHSAVYFCASSLDTALQSHLLPLQKPPSSSPTFCQREQIAIAILCSKTPRFSLVLFF</sequence>
<evidence type="ECO:0000313" key="4">
    <source>
        <dbReference type="Ensembl" id="ENSPCEP00000013543.1"/>
    </source>
</evidence>
<reference evidence="4" key="2">
    <citation type="submission" date="2025-09" db="UniProtKB">
        <authorList>
            <consortium name="Ensembl"/>
        </authorList>
    </citation>
    <scope>IDENTIFICATION</scope>
</reference>
<dbReference type="AlphaFoldDB" id="A0A8C8VK51"/>
<evidence type="ECO:0000256" key="2">
    <source>
        <dbReference type="ARBA" id="ARBA00022859"/>
    </source>
</evidence>
<dbReference type="SUPFAM" id="SSF48726">
    <property type="entry name" value="Immunoglobulin"/>
    <property type="match status" value="1"/>
</dbReference>
<dbReference type="Ensembl" id="ENSPCET00000014044.1">
    <property type="protein sequence ID" value="ENSPCEP00000013543.1"/>
    <property type="gene ID" value="ENSPCEG00000010754.1"/>
</dbReference>
<evidence type="ECO:0000313" key="5">
    <source>
        <dbReference type="Proteomes" id="UP000694393"/>
    </source>
</evidence>
<dbReference type="Gene3D" id="2.60.40.10">
    <property type="entry name" value="Immunoglobulins"/>
    <property type="match status" value="1"/>
</dbReference>
<evidence type="ECO:0000256" key="1">
    <source>
        <dbReference type="ARBA" id="ARBA00022729"/>
    </source>
</evidence>
<proteinExistence type="predicted"/>
<keyword evidence="2" id="KW-0391">Immunity</keyword>
<dbReference type="GO" id="GO:0005886">
    <property type="term" value="C:plasma membrane"/>
    <property type="evidence" value="ECO:0007669"/>
    <property type="project" value="TreeGrafter"/>
</dbReference>
<dbReference type="InterPro" id="IPR036179">
    <property type="entry name" value="Ig-like_dom_sf"/>
</dbReference>
<organism evidence="4 5">
    <name type="scientific">Pelusios castaneus</name>
    <name type="common">West African mud turtle</name>
    <dbReference type="NCBI Taxonomy" id="367368"/>
    <lineage>
        <taxon>Eukaryota</taxon>
        <taxon>Metazoa</taxon>
        <taxon>Chordata</taxon>
        <taxon>Craniata</taxon>
        <taxon>Vertebrata</taxon>
        <taxon>Euteleostomi</taxon>
        <taxon>Archelosauria</taxon>
        <taxon>Testudinata</taxon>
        <taxon>Testudines</taxon>
        <taxon>Pleurodira</taxon>
        <taxon>Pelomedusidae</taxon>
        <taxon>Pelusios</taxon>
    </lineage>
</organism>
<dbReference type="InterPro" id="IPR007110">
    <property type="entry name" value="Ig-like_dom"/>
</dbReference>
<dbReference type="InterPro" id="IPR050413">
    <property type="entry name" value="TCR_beta_variable"/>
</dbReference>
<name>A0A8C8VK51_9SAUR</name>
<dbReference type="PANTHER" id="PTHR23268:SF28">
    <property type="entry name" value="T CELL RECEPTOR BETA VARIABLE 19"/>
    <property type="match status" value="1"/>
</dbReference>
<dbReference type="PROSITE" id="PS50835">
    <property type="entry name" value="IG_LIKE"/>
    <property type="match status" value="1"/>
</dbReference>
<keyword evidence="1" id="KW-0732">Signal</keyword>
<dbReference type="GO" id="GO:0002376">
    <property type="term" value="P:immune system process"/>
    <property type="evidence" value="ECO:0007669"/>
    <property type="project" value="UniProtKB-KW"/>
</dbReference>
<dbReference type="InterPro" id="IPR013783">
    <property type="entry name" value="Ig-like_fold"/>
</dbReference>